<name>A0ABN8JWI1_9HYPH</name>
<gene>
    <name evidence="1" type="ORF">MES4922_30445</name>
</gene>
<comment type="caution">
    <text evidence="1">The sequence shown here is derived from an EMBL/GenBank/DDBJ whole genome shotgun (WGS) entry which is preliminary data.</text>
</comment>
<organism evidence="1 2">
    <name type="scientific">Mesorhizobium ventifaucium</name>
    <dbReference type="NCBI Taxonomy" id="666020"/>
    <lineage>
        <taxon>Bacteria</taxon>
        <taxon>Pseudomonadati</taxon>
        <taxon>Pseudomonadota</taxon>
        <taxon>Alphaproteobacteria</taxon>
        <taxon>Hyphomicrobiales</taxon>
        <taxon>Phyllobacteriaceae</taxon>
        <taxon>Mesorhizobium</taxon>
    </lineage>
</organism>
<reference evidence="1" key="1">
    <citation type="submission" date="2022-03" db="EMBL/GenBank/DDBJ databases">
        <authorList>
            <person name="Brunel B."/>
        </authorList>
    </citation>
    <scope>NUCLEOTIDE SEQUENCE</scope>
    <source>
        <strain evidence="1">STM4922sample</strain>
    </source>
</reference>
<accession>A0ABN8JWI1</accession>
<evidence type="ECO:0000313" key="2">
    <source>
        <dbReference type="Proteomes" id="UP001152604"/>
    </source>
</evidence>
<keyword evidence="2" id="KW-1185">Reference proteome</keyword>
<evidence type="ECO:0000313" key="1">
    <source>
        <dbReference type="EMBL" id="CAH2402071.1"/>
    </source>
</evidence>
<proteinExistence type="predicted"/>
<dbReference type="Proteomes" id="UP001152604">
    <property type="component" value="Unassembled WGS sequence"/>
</dbReference>
<protein>
    <submittedName>
        <fullName evidence="1">Uncharacterized protein</fullName>
    </submittedName>
</protein>
<dbReference type="EMBL" id="CAKXZS010000023">
    <property type="protein sequence ID" value="CAH2402071.1"/>
    <property type="molecule type" value="Genomic_DNA"/>
</dbReference>
<sequence length="61" mass="6896">MMLLERAGDTFPIRSLVPCGFYHCGDARRTEKSLHMLCQIVLTARLRSSEDIGPWPGDHLP</sequence>